<gene>
    <name evidence="1" type="primary">ORF180372</name>
</gene>
<sequence>MSTKTSLYNTIFLLTCDQCQSWVLTSNDKRRLVTTEINCLHRMLAVSRRGWFRNKDIR</sequence>
<evidence type="ECO:0000313" key="1">
    <source>
        <dbReference type="EMBL" id="CEK90994.1"/>
    </source>
</evidence>
<feature type="non-terminal residue" evidence="1">
    <location>
        <position position="58"/>
    </location>
</feature>
<protein>
    <submittedName>
        <fullName evidence="1">Uncharacterized protein</fullName>
    </submittedName>
</protein>
<reference evidence="1" key="1">
    <citation type="submission" date="2014-12" db="EMBL/GenBank/DDBJ databases">
        <title>Insight into the proteome of Arion vulgaris.</title>
        <authorList>
            <person name="Aradska J."/>
            <person name="Bulat T."/>
            <person name="Smidak R."/>
            <person name="Sarate P."/>
            <person name="Gangsoo J."/>
            <person name="Sialana F."/>
            <person name="Bilban M."/>
            <person name="Lubec G."/>
        </authorList>
    </citation>
    <scope>NUCLEOTIDE SEQUENCE</scope>
    <source>
        <tissue evidence="1">Skin</tissue>
    </source>
</reference>
<dbReference type="EMBL" id="HACG01044129">
    <property type="protein sequence ID" value="CEK90994.1"/>
    <property type="molecule type" value="Transcribed_RNA"/>
</dbReference>
<accession>A0A0B7BCF5</accession>
<organism evidence="1">
    <name type="scientific">Arion vulgaris</name>
    <dbReference type="NCBI Taxonomy" id="1028688"/>
    <lineage>
        <taxon>Eukaryota</taxon>
        <taxon>Metazoa</taxon>
        <taxon>Spiralia</taxon>
        <taxon>Lophotrochozoa</taxon>
        <taxon>Mollusca</taxon>
        <taxon>Gastropoda</taxon>
        <taxon>Heterobranchia</taxon>
        <taxon>Euthyneura</taxon>
        <taxon>Panpulmonata</taxon>
        <taxon>Eupulmonata</taxon>
        <taxon>Stylommatophora</taxon>
        <taxon>Helicina</taxon>
        <taxon>Arionoidea</taxon>
        <taxon>Arionidae</taxon>
        <taxon>Arion</taxon>
    </lineage>
</organism>
<name>A0A0B7BCF5_9EUPU</name>
<proteinExistence type="predicted"/>
<dbReference type="AlphaFoldDB" id="A0A0B7BCF5"/>